<dbReference type="Proteomes" id="UP000278789">
    <property type="component" value="Segment"/>
</dbReference>
<dbReference type="RefSeq" id="YP_009841778.1">
    <property type="nucleotide sequence ID" value="NC_048734.1"/>
</dbReference>
<dbReference type="KEGG" id="vg:55611971"/>
<dbReference type="EMBL" id="MH834613">
    <property type="protein sequence ID" value="AYN58060.1"/>
    <property type="molecule type" value="Genomic_DNA"/>
</dbReference>
<sequence>MSEIRCVGGYLDNVMVPDRGAKMQVLDYLDYQKYANLPKGDPRLNDRVKYHTYTRFGTVYVHDENCCPTKELKDVR</sequence>
<proteinExistence type="predicted"/>
<accession>A0A3G2KGG9</accession>
<name>A0A3G2KGG9_9CAUD</name>
<organism evidence="1 2">
    <name type="scientific">Mycobacterium phage Fowlmouth</name>
    <dbReference type="NCBI Taxonomy" id="2419978"/>
    <lineage>
        <taxon>Viruses</taxon>
        <taxon>Duplodnaviria</taxon>
        <taxon>Heunggongvirae</taxon>
        <taxon>Uroviricota</taxon>
        <taxon>Caudoviricetes</taxon>
        <taxon>Fowlmouthvirus</taxon>
        <taxon>Fowlmouthvirus fowlmouth</taxon>
    </lineage>
</organism>
<dbReference type="GeneID" id="55611971"/>
<keyword evidence="2" id="KW-1185">Reference proteome</keyword>
<protein>
    <submittedName>
        <fullName evidence="1">Uncharacterized protein</fullName>
    </submittedName>
</protein>
<evidence type="ECO:0000313" key="1">
    <source>
        <dbReference type="EMBL" id="AYN58060.1"/>
    </source>
</evidence>
<evidence type="ECO:0000313" key="2">
    <source>
        <dbReference type="Proteomes" id="UP000278789"/>
    </source>
</evidence>
<reference evidence="1" key="1">
    <citation type="submission" date="2018-09" db="EMBL/GenBank/DDBJ databases">
        <authorList>
            <person name="Bryant B."/>
            <person name="Burch A."/>
            <person name="Dorissaint R."/>
            <person name="Douthitt C."/>
            <person name="Garofalo J."/>
            <person name="Kuiack J."/>
            <person name="Marcillon S."/>
            <person name="Moreno J."/>
            <person name="Norus J."/>
            <person name="Parks M."/>
            <person name="Peroza J."/>
            <person name="Wilse K."/>
            <person name="Wiersma-Koch H."/>
            <person name="D'Elia T."/>
            <person name="Garlena R.A."/>
            <person name="Russell D.A."/>
            <person name="Pope W.H."/>
            <person name="Jacobs-Sera D."/>
            <person name="Hatfull G.F."/>
        </authorList>
    </citation>
    <scope>NUCLEOTIDE SEQUENCE [LARGE SCALE GENOMIC DNA]</scope>
</reference>
<gene>
    <name evidence="1" type="primary">111</name>
    <name evidence="1" type="ORF">SEA_FOWLMOUTH_111</name>
</gene>